<gene>
    <name evidence="3" type="ORF">SAMN05216326_14516</name>
</gene>
<dbReference type="RefSeq" id="WP_090661672.1">
    <property type="nucleotide sequence ID" value="NZ_FOIA01000045.1"/>
</dbReference>
<dbReference type="InterPro" id="IPR050093">
    <property type="entry name" value="ABC_SmlMolc_Importer"/>
</dbReference>
<dbReference type="InterPro" id="IPR027417">
    <property type="entry name" value="P-loop_NTPase"/>
</dbReference>
<dbReference type="GO" id="GO:0016887">
    <property type="term" value="F:ATP hydrolysis activity"/>
    <property type="evidence" value="ECO:0007669"/>
    <property type="project" value="InterPro"/>
</dbReference>
<evidence type="ECO:0000256" key="1">
    <source>
        <dbReference type="ARBA" id="ARBA00022448"/>
    </source>
</evidence>
<keyword evidence="1" id="KW-0813">Transport</keyword>
<accession>A0A1I0FUP8</accession>
<dbReference type="Gene3D" id="3.40.50.300">
    <property type="entry name" value="P-loop containing nucleotide triphosphate hydrolases"/>
    <property type="match status" value="1"/>
</dbReference>
<evidence type="ECO:0000259" key="2">
    <source>
        <dbReference type="PROSITE" id="PS50893"/>
    </source>
</evidence>
<dbReference type="PROSITE" id="PS50893">
    <property type="entry name" value="ABC_TRANSPORTER_2"/>
    <property type="match status" value="1"/>
</dbReference>
<evidence type="ECO:0000313" key="3">
    <source>
        <dbReference type="EMBL" id="SET61982.1"/>
    </source>
</evidence>
<dbReference type="GO" id="GO:0005524">
    <property type="term" value="F:ATP binding"/>
    <property type="evidence" value="ECO:0007669"/>
    <property type="project" value="UniProtKB-KW"/>
</dbReference>
<dbReference type="PANTHER" id="PTHR42781:SF4">
    <property type="entry name" value="SPERMIDINE_PUTRESCINE IMPORT ATP-BINDING PROTEIN POTA"/>
    <property type="match status" value="1"/>
</dbReference>
<protein>
    <submittedName>
        <fullName evidence="3">Iron(III) transport system ATP-binding protein/NitT/TauT family transport system ATP-binding protein/putative spermidine/putrescine transport system ATP-binding protein</fullName>
    </submittedName>
</protein>
<keyword evidence="3" id="KW-0547">Nucleotide-binding</keyword>
<dbReference type="EMBL" id="FOIA01000045">
    <property type="protein sequence ID" value="SET61982.1"/>
    <property type="molecule type" value="Genomic_DNA"/>
</dbReference>
<keyword evidence="3" id="KW-0067">ATP-binding</keyword>
<keyword evidence="4" id="KW-1185">Reference proteome</keyword>
<name>A0A1I0FUP8_9PROT</name>
<evidence type="ECO:0000313" key="4">
    <source>
        <dbReference type="Proteomes" id="UP000199345"/>
    </source>
</evidence>
<dbReference type="InterPro" id="IPR003439">
    <property type="entry name" value="ABC_transporter-like_ATP-bd"/>
</dbReference>
<dbReference type="Proteomes" id="UP000199345">
    <property type="component" value="Unassembled WGS sequence"/>
</dbReference>
<reference evidence="4" key="1">
    <citation type="submission" date="2016-10" db="EMBL/GenBank/DDBJ databases">
        <authorList>
            <person name="Varghese N."/>
            <person name="Submissions S."/>
        </authorList>
    </citation>
    <scope>NUCLEOTIDE SEQUENCE [LARGE SCALE GENOMIC DNA]</scope>
    <source>
        <strain evidence="4">Nm71</strain>
    </source>
</reference>
<sequence length="255" mass="28773">MILEIKNFSLCIKNKKRTKLIGSFNLDLAQGEVVSVLGLSGVGKSALTTHIFGLNDNFESEGIINWKKTDKNCSKNIASGYVSQTDPIFPWFSVSDFVSMCAHDDPSKITAIKETMSDFHVSYETFGNKKAGRLSGGERGRISLAAAIHCTDYRLLLDEPFSHIDEIRKNEYIEVFKKIQNQRQLTTFIVTHSSKEAGYLSDKIVLLRGPDSTDHKIIDGYAKQFESMPAFCESSLRRLDIEISNFFQIRKELNL</sequence>
<dbReference type="PANTHER" id="PTHR42781">
    <property type="entry name" value="SPERMIDINE/PUTRESCINE IMPORT ATP-BINDING PROTEIN POTA"/>
    <property type="match status" value="1"/>
</dbReference>
<feature type="domain" description="ABC transporter" evidence="2">
    <location>
        <begin position="3"/>
        <end position="234"/>
    </location>
</feature>
<dbReference type="AlphaFoldDB" id="A0A1I0FUP8"/>
<organism evidence="3 4">
    <name type="scientific">Nitrosomonas marina</name>
    <dbReference type="NCBI Taxonomy" id="917"/>
    <lineage>
        <taxon>Bacteria</taxon>
        <taxon>Pseudomonadati</taxon>
        <taxon>Pseudomonadota</taxon>
        <taxon>Betaproteobacteria</taxon>
        <taxon>Nitrosomonadales</taxon>
        <taxon>Nitrosomonadaceae</taxon>
        <taxon>Nitrosomonas</taxon>
    </lineage>
</organism>
<dbReference type="SUPFAM" id="SSF52540">
    <property type="entry name" value="P-loop containing nucleoside triphosphate hydrolases"/>
    <property type="match status" value="1"/>
</dbReference>
<dbReference type="OrthoDB" id="5296765at2"/>
<dbReference type="Pfam" id="PF00005">
    <property type="entry name" value="ABC_tran"/>
    <property type="match status" value="1"/>
</dbReference>
<proteinExistence type="predicted"/>